<protein>
    <submittedName>
        <fullName evidence="1">Uncharacterized protein</fullName>
    </submittedName>
</protein>
<evidence type="ECO:0000313" key="1">
    <source>
        <dbReference type="EMBL" id="ORX89650.1"/>
    </source>
</evidence>
<evidence type="ECO:0000313" key="2">
    <source>
        <dbReference type="Proteomes" id="UP000193498"/>
    </source>
</evidence>
<organism evidence="1 2">
    <name type="scientific">Basidiobolus meristosporus CBS 931.73</name>
    <dbReference type="NCBI Taxonomy" id="1314790"/>
    <lineage>
        <taxon>Eukaryota</taxon>
        <taxon>Fungi</taxon>
        <taxon>Fungi incertae sedis</taxon>
        <taxon>Zoopagomycota</taxon>
        <taxon>Entomophthoromycotina</taxon>
        <taxon>Basidiobolomycetes</taxon>
        <taxon>Basidiobolales</taxon>
        <taxon>Basidiobolaceae</taxon>
        <taxon>Basidiobolus</taxon>
    </lineage>
</organism>
<dbReference type="InParanoid" id="A0A1Y1XV74"/>
<keyword evidence="2" id="KW-1185">Reference proteome</keyword>
<gene>
    <name evidence="1" type="ORF">K493DRAFT_318521</name>
</gene>
<proteinExistence type="predicted"/>
<comment type="caution">
    <text evidence="1">The sequence shown here is derived from an EMBL/GenBank/DDBJ whole genome shotgun (WGS) entry which is preliminary data.</text>
</comment>
<accession>A0A1Y1XV74</accession>
<dbReference type="EMBL" id="MCFE01000429">
    <property type="protein sequence ID" value="ORX89650.1"/>
    <property type="molecule type" value="Genomic_DNA"/>
</dbReference>
<sequence length="194" mass="22646">MLAEREESNYLEHPRYSFQNSGRSYTDFGNGYQRYTLSRKSAFSRDILVKDNMERVAYILARDLGVQVKYTFREAGSEKILFQGTRKALKSSIMFRTFPQSIEFELSKPKMFSFKYQFNWNAETYQWKRSGFGTMSMECTCPRTGVKFAEFKWKALAWKNLGTLEIHPPALKDPMLQSLLLVTGLFLIDLSQDS</sequence>
<dbReference type="AlphaFoldDB" id="A0A1Y1XV74"/>
<reference evidence="1 2" key="1">
    <citation type="submission" date="2016-07" db="EMBL/GenBank/DDBJ databases">
        <title>Pervasive Adenine N6-methylation of Active Genes in Fungi.</title>
        <authorList>
            <consortium name="DOE Joint Genome Institute"/>
            <person name="Mondo S.J."/>
            <person name="Dannebaum R.O."/>
            <person name="Kuo R.C."/>
            <person name="Labutti K."/>
            <person name="Haridas S."/>
            <person name="Kuo A."/>
            <person name="Salamov A."/>
            <person name="Ahrendt S.R."/>
            <person name="Lipzen A."/>
            <person name="Sullivan W."/>
            <person name="Andreopoulos W.B."/>
            <person name="Clum A."/>
            <person name="Lindquist E."/>
            <person name="Daum C."/>
            <person name="Ramamoorthy G.K."/>
            <person name="Gryganskyi A."/>
            <person name="Culley D."/>
            <person name="Magnuson J.K."/>
            <person name="James T.Y."/>
            <person name="O'Malley M.A."/>
            <person name="Stajich J.E."/>
            <person name="Spatafora J.W."/>
            <person name="Visel A."/>
            <person name="Grigoriev I.V."/>
        </authorList>
    </citation>
    <scope>NUCLEOTIDE SEQUENCE [LARGE SCALE GENOMIC DNA]</scope>
    <source>
        <strain evidence="1 2">CBS 931.73</strain>
    </source>
</reference>
<dbReference type="Proteomes" id="UP000193498">
    <property type="component" value="Unassembled WGS sequence"/>
</dbReference>
<name>A0A1Y1XV74_9FUNG</name>